<evidence type="ECO:0000313" key="8">
    <source>
        <dbReference type="EMBL" id="KAH3679321.1"/>
    </source>
</evidence>
<dbReference type="SUPFAM" id="SSF50978">
    <property type="entry name" value="WD40 repeat-like"/>
    <property type="match status" value="1"/>
</dbReference>
<feature type="repeat" description="WD" evidence="6">
    <location>
        <begin position="352"/>
        <end position="387"/>
    </location>
</feature>
<evidence type="ECO:0000259" key="7">
    <source>
        <dbReference type="Pfam" id="PF12265"/>
    </source>
</evidence>
<dbReference type="InterPro" id="IPR001680">
    <property type="entry name" value="WD40_rpt"/>
</dbReference>
<keyword evidence="4" id="KW-0156">Chromatin regulator</keyword>
<evidence type="ECO:0000256" key="1">
    <source>
        <dbReference type="ARBA" id="ARBA00004123"/>
    </source>
</evidence>
<dbReference type="GO" id="GO:0006325">
    <property type="term" value="P:chromatin organization"/>
    <property type="evidence" value="ECO:0007669"/>
    <property type="project" value="UniProtKB-KW"/>
</dbReference>
<comment type="caution">
    <text evidence="8">The sequence shown here is derived from an EMBL/GenBank/DDBJ whole genome shotgun (WGS) entry which is preliminary data.</text>
</comment>
<accession>A0A9P8THT5</accession>
<name>A0A9P8THT5_9ASCO</name>
<feature type="repeat" description="WD" evidence="6">
    <location>
        <begin position="165"/>
        <end position="207"/>
    </location>
</feature>
<feature type="repeat" description="WD" evidence="6">
    <location>
        <begin position="209"/>
        <end position="251"/>
    </location>
</feature>
<sequence length="407" mass="45755">MSKVSFNETTDTPPVEQEKELTIEEEYKLWKKNCPFMYEFVSEALLKWPSLSVQWLPDPITNTSNGIDQRLLLGTFTSNDDIEYLKIASTTLPKKLLSNKGKEPEESNEKINSALKITKKFKHETEVNRARYNPLSPSVTAAIGGSGDVSLYNIEGDSKQKPIVLKYHTENGDALAWNSLIKDQLLTGSNDKTVALWDTNSTSAPLKVFKDHSDLVNDVQWHEKNGNIFASASEDKTIKFYDTRDYHLTNTIVRESAINRISFSPFSSNLFAVGLVNSNIELYDVRNTGKVLHTIMGHSGAVTALEWDPIHDGILASGSDDRRVLLWDIKKIGEEQIQEDEDDGAPELFMMHAGHTSAITDLSFNPSIPFTLATCAENNYVQVWKINKTLSDEYYGAEENVDYSTLE</sequence>
<dbReference type="Pfam" id="PF12265">
    <property type="entry name" value="CAF1C_H4-bd"/>
    <property type="match status" value="1"/>
</dbReference>
<comment type="subcellular location">
    <subcellularLocation>
        <location evidence="1">Nucleus</location>
    </subcellularLocation>
</comment>
<evidence type="ECO:0000256" key="6">
    <source>
        <dbReference type="PROSITE-ProRule" id="PRU00221"/>
    </source>
</evidence>
<dbReference type="Gene3D" id="2.130.10.10">
    <property type="entry name" value="YVTN repeat-like/Quinoprotein amine dehydrogenase"/>
    <property type="match status" value="1"/>
</dbReference>
<dbReference type="InterPro" id="IPR020472">
    <property type="entry name" value="WD40_PAC1"/>
</dbReference>
<dbReference type="PROSITE" id="PS00678">
    <property type="entry name" value="WD_REPEATS_1"/>
    <property type="match status" value="2"/>
</dbReference>
<dbReference type="Proteomes" id="UP000769528">
    <property type="component" value="Unassembled WGS sequence"/>
</dbReference>
<keyword evidence="2 6" id="KW-0853">WD repeat</keyword>
<dbReference type="PROSITE" id="PS50294">
    <property type="entry name" value="WD_REPEATS_REGION"/>
    <property type="match status" value="3"/>
</dbReference>
<feature type="domain" description="Histone-binding protein RBBP4-like N-terminal" evidence="7">
    <location>
        <begin position="25"/>
        <end position="94"/>
    </location>
</feature>
<evidence type="ECO:0000313" key="9">
    <source>
        <dbReference type="Proteomes" id="UP000769528"/>
    </source>
</evidence>
<dbReference type="OrthoDB" id="427795at2759"/>
<protein>
    <recommendedName>
        <fullName evidence="7">Histone-binding protein RBBP4-like N-terminal domain-containing protein</fullName>
    </recommendedName>
</protein>
<evidence type="ECO:0000256" key="3">
    <source>
        <dbReference type="ARBA" id="ARBA00022737"/>
    </source>
</evidence>
<dbReference type="GO" id="GO:0005634">
    <property type="term" value="C:nucleus"/>
    <property type="evidence" value="ECO:0007669"/>
    <property type="project" value="UniProtKB-SubCell"/>
</dbReference>
<dbReference type="InterPro" id="IPR019775">
    <property type="entry name" value="WD40_repeat_CS"/>
</dbReference>
<dbReference type="InterPro" id="IPR022052">
    <property type="entry name" value="Histone-bd_RBBP4-like_N"/>
</dbReference>
<evidence type="ECO:0000256" key="5">
    <source>
        <dbReference type="ARBA" id="ARBA00023242"/>
    </source>
</evidence>
<dbReference type="PRINTS" id="PR00320">
    <property type="entry name" value="GPROTEINBRPT"/>
</dbReference>
<gene>
    <name evidence="8" type="ORF">WICMUC_001061</name>
</gene>
<dbReference type="Pfam" id="PF00400">
    <property type="entry name" value="WD40"/>
    <property type="match status" value="3"/>
</dbReference>
<evidence type="ECO:0000256" key="2">
    <source>
        <dbReference type="ARBA" id="ARBA00022574"/>
    </source>
</evidence>
<dbReference type="SMART" id="SM00320">
    <property type="entry name" value="WD40"/>
    <property type="match status" value="6"/>
</dbReference>
<dbReference type="EMBL" id="JAEUBF010000322">
    <property type="protein sequence ID" value="KAH3679321.1"/>
    <property type="molecule type" value="Genomic_DNA"/>
</dbReference>
<dbReference type="InterPro" id="IPR050459">
    <property type="entry name" value="WD_repeat_RBAP46/RBAP48/MSI1"/>
</dbReference>
<keyword evidence="3" id="KW-0677">Repeat</keyword>
<organism evidence="8 9">
    <name type="scientific">Wickerhamomyces mucosus</name>
    <dbReference type="NCBI Taxonomy" id="1378264"/>
    <lineage>
        <taxon>Eukaryota</taxon>
        <taxon>Fungi</taxon>
        <taxon>Dikarya</taxon>
        <taxon>Ascomycota</taxon>
        <taxon>Saccharomycotina</taxon>
        <taxon>Saccharomycetes</taxon>
        <taxon>Phaffomycetales</taxon>
        <taxon>Wickerhamomycetaceae</taxon>
        <taxon>Wickerhamomyces</taxon>
    </lineage>
</organism>
<evidence type="ECO:0000256" key="4">
    <source>
        <dbReference type="ARBA" id="ARBA00022853"/>
    </source>
</evidence>
<feature type="repeat" description="WD" evidence="6">
    <location>
        <begin position="295"/>
        <end position="330"/>
    </location>
</feature>
<dbReference type="PROSITE" id="PS50082">
    <property type="entry name" value="WD_REPEATS_2"/>
    <property type="match status" value="4"/>
</dbReference>
<dbReference type="AlphaFoldDB" id="A0A9P8THT5"/>
<dbReference type="PANTHER" id="PTHR22850">
    <property type="entry name" value="WD40 REPEAT FAMILY"/>
    <property type="match status" value="1"/>
</dbReference>
<keyword evidence="5" id="KW-0539">Nucleus</keyword>
<dbReference type="InterPro" id="IPR036322">
    <property type="entry name" value="WD40_repeat_dom_sf"/>
</dbReference>
<proteinExistence type="predicted"/>
<reference evidence="8" key="1">
    <citation type="journal article" date="2021" name="Open Biol.">
        <title>Shared evolutionary footprints suggest mitochondrial oxidative damage underlies multiple complex I losses in fungi.</title>
        <authorList>
            <person name="Schikora-Tamarit M.A."/>
            <person name="Marcet-Houben M."/>
            <person name="Nosek J."/>
            <person name="Gabaldon T."/>
        </authorList>
    </citation>
    <scope>NUCLEOTIDE SEQUENCE</scope>
    <source>
        <strain evidence="8">CBS6341</strain>
    </source>
</reference>
<reference evidence="8" key="2">
    <citation type="submission" date="2021-01" db="EMBL/GenBank/DDBJ databases">
        <authorList>
            <person name="Schikora-Tamarit M.A."/>
        </authorList>
    </citation>
    <scope>NUCLEOTIDE SEQUENCE</scope>
    <source>
        <strain evidence="8">CBS6341</strain>
    </source>
</reference>
<keyword evidence="9" id="KW-1185">Reference proteome</keyword>
<dbReference type="InterPro" id="IPR015943">
    <property type="entry name" value="WD40/YVTN_repeat-like_dom_sf"/>
</dbReference>